<evidence type="ECO:0000313" key="2">
    <source>
        <dbReference type="EMBL" id="KAK0404675.1"/>
    </source>
</evidence>
<proteinExistence type="predicted"/>
<keyword evidence="3" id="KW-1185">Reference proteome</keyword>
<comment type="caution">
    <text evidence="2">The sequence shown here is derived from an EMBL/GenBank/DDBJ whole genome shotgun (WGS) entry which is preliminary data.</text>
</comment>
<name>A0AA39LPJ6_9BILA</name>
<evidence type="ECO:0000313" key="3">
    <source>
        <dbReference type="Proteomes" id="UP001175271"/>
    </source>
</evidence>
<gene>
    <name evidence="2" type="ORF">QR680_017567</name>
</gene>
<accession>A0AA39LPJ6</accession>
<feature type="coiled-coil region" evidence="1">
    <location>
        <begin position="271"/>
        <end position="298"/>
    </location>
</feature>
<dbReference type="Proteomes" id="UP001175271">
    <property type="component" value="Unassembled WGS sequence"/>
</dbReference>
<reference evidence="2" key="1">
    <citation type="submission" date="2023-06" db="EMBL/GenBank/DDBJ databases">
        <title>Genomic analysis of the entomopathogenic nematode Steinernema hermaphroditum.</title>
        <authorList>
            <person name="Schwarz E.M."/>
            <person name="Heppert J.K."/>
            <person name="Baniya A."/>
            <person name="Schwartz H.T."/>
            <person name="Tan C.-H."/>
            <person name="Antoshechkin I."/>
            <person name="Sternberg P.W."/>
            <person name="Goodrich-Blair H."/>
            <person name="Dillman A.R."/>
        </authorList>
    </citation>
    <scope>NUCLEOTIDE SEQUENCE</scope>
    <source>
        <strain evidence="2">PS9179</strain>
        <tissue evidence="2">Whole animal</tissue>
    </source>
</reference>
<protein>
    <submittedName>
        <fullName evidence="2">Uncharacterized protein</fullName>
    </submittedName>
</protein>
<dbReference type="AlphaFoldDB" id="A0AA39LPJ6"/>
<sequence>MDADDDFQVLDAEPAFEVHGLNDAIDAWELDERVRPEAEVERVRWADLKSEDWRVGIPDVEGIGEASPEPSEARAFEGARGLDTSLVNGDLCEQCRKGEIEIRQMETEIDRLRRQNAAVQQFPSSTVPLCGSEGGAKETVVSAERSRAEKERYRLELLEQIQEQKSRAMAEEEWRRLDYSESDLEDANRYAAQKRHGDERSRLWKEEWNESLKLQMGQRQKEPKPVKEAPYWWQIRRPFDDDSKHRLEQTRRNLLLQRSINSLNQFKARQAEEDRLARENQKAKYAKLREKIARESEVVREADFGLRRQRLPKVVPMGGGVGDLWAAEKERNARKYRILQEDGGPRAEHCRVKRCRKCSRIISRA</sequence>
<feature type="coiled-coil region" evidence="1">
    <location>
        <begin position="95"/>
        <end position="163"/>
    </location>
</feature>
<evidence type="ECO:0000256" key="1">
    <source>
        <dbReference type="SAM" id="Coils"/>
    </source>
</evidence>
<organism evidence="2 3">
    <name type="scientific">Steinernema hermaphroditum</name>
    <dbReference type="NCBI Taxonomy" id="289476"/>
    <lineage>
        <taxon>Eukaryota</taxon>
        <taxon>Metazoa</taxon>
        <taxon>Ecdysozoa</taxon>
        <taxon>Nematoda</taxon>
        <taxon>Chromadorea</taxon>
        <taxon>Rhabditida</taxon>
        <taxon>Tylenchina</taxon>
        <taxon>Panagrolaimomorpha</taxon>
        <taxon>Strongyloidoidea</taxon>
        <taxon>Steinernematidae</taxon>
        <taxon>Steinernema</taxon>
    </lineage>
</organism>
<dbReference type="EMBL" id="JAUCMV010000004">
    <property type="protein sequence ID" value="KAK0404675.1"/>
    <property type="molecule type" value="Genomic_DNA"/>
</dbReference>
<keyword evidence="1" id="KW-0175">Coiled coil</keyword>